<name>A0A7C4KYG2_9CHLR</name>
<evidence type="ECO:0000256" key="1">
    <source>
        <dbReference type="SAM" id="Phobius"/>
    </source>
</evidence>
<accession>A0A7C4KYG2</accession>
<dbReference type="GO" id="GO:0016020">
    <property type="term" value="C:membrane"/>
    <property type="evidence" value="ECO:0007669"/>
    <property type="project" value="InterPro"/>
</dbReference>
<keyword evidence="1" id="KW-0472">Membrane</keyword>
<feature type="transmembrane region" description="Helical" evidence="1">
    <location>
        <begin position="29"/>
        <end position="48"/>
    </location>
</feature>
<keyword evidence="1" id="KW-0812">Transmembrane</keyword>
<dbReference type="EMBL" id="DSXR01000022">
    <property type="protein sequence ID" value="HGS86320.1"/>
    <property type="molecule type" value="Genomic_DNA"/>
</dbReference>
<comment type="caution">
    <text evidence="2">The sequence shown here is derived from an EMBL/GenBank/DDBJ whole genome shotgun (WGS) entry which is preliminary data.</text>
</comment>
<gene>
    <name evidence="2" type="ORF">ENT17_01735</name>
</gene>
<reference evidence="2" key="1">
    <citation type="journal article" date="2020" name="mSystems">
        <title>Genome- and Community-Level Interaction Insights into Carbon Utilization and Element Cycling Functions of Hydrothermarchaeota in Hydrothermal Sediment.</title>
        <authorList>
            <person name="Zhou Z."/>
            <person name="Liu Y."/>
            <person name="Xu W."/>
            <person name="Pan J."/>
            <person name="Luo Z.H."/>
            <person name="Li M."/>
        </authorList>
    </citation>
    <scope>NUCLEOTIDE SEQUENCE [LARGE SCALE GENOMIC DNA]</scope>
    <source>
        <strain evidence="2">SpSt-556</strain>
    </source>
</reference>
<dbReference type="PROSITE" id="PS51107">
    <property type="entry name" value="PTS_EIIC_TYPE_5"/>
    <property type="match status" value="1"/>
</dbReference>
<sequence>MDFLVQAAVWFIGLFQKGAEVFVGLVTGIIPLVIVLLTAFNALIALIGQERIDKIGEAAGKEGFRYMPLRYLILPVVAVFVLTNPMAYTMGRFLPEKYKPAFYDAAVSFVHPPLGIFPHVNPGELFVWAGIAQGVTTGYGAAETAALAVRYLIVGLIVIFIRGIVTERITAFLWARRAA</sequence>
<dbReference type="PIRSF" id="PIRSF038321">
    <property type="entry name" value="PTS_glc_srb_IIC"/>
    <property type="match status" value="1"/>
</dbReference>
<dbReference type="Pfam" id="PF03608">
    <property type="entry name" value="EII-GUT"/>
    <property type="match status" value="1"/>
</dbReference>
<evidence type="ECO:0000313" key="2">
    <source>
        <dbReference type="EMBL" id="HGS86320.1"/>
    </source>
</evidence>
<keyword evidence="1" id="KW-1133">Transmembrane helix</keyword>
<dbReference type="PANTHER" id="PTHR40399">
    <property type="entry name" value="PTS SYSTEM GLUCITOL/SORBITOL-SPECIFIC EIIC COMPONENT"/>
    <property type="match status" value="1"/>
</dbReference>
<feature type="transmembrane region" description="Helical" evidence="1">
    <location>
        <begin position="145"/>
        <end position="165"/>
    </location>
</feature>
<dbReference type="InterPro" id="IPR004699">
    <property type="entry name" value="PTS_IID_sorb"/>
</dbReference>
<dbReference type="AlphaFoldDB" id="A0A7C4KYG2"/>
<dbReference type="GO" id="GO:0009401">
    <property type="term" value="P:phosphoenolpyruvate-dependent sugar phosphotransferase system"/>
    <property type="evidence" value="ECO:0007669"/>
    <property type="project" value="InterPro"/>
</dbReference>
<feature type="transmembrane region" description="Helical" evidence="1">
    <location>
        <begin position="69"/>
        <end position="88"/>
    </location>
</feature>
<dbReference type="NCBIfam" id="TIGR00821">
    <property type="entry name" value="EII-GUT"/>
    <property type="match status" value="1"/>
</dbReference>
<dbReference type="PANTHER" id="PTHR40399:SF1">
    <property type="entry name" value="PTS SYSTEM GLUCITOL_SORBITOL-SPECIFIC EIIC COMPONENT"/>
    <property type="match status" value="1"/>
</dbReference>
<protein>
    <submittedName>
        <fullName evidence="2">PTS sorbitol transporter subunit IIC</fullName>
    </submittedName>
</protein>
<proteinExistence type="predicted"/>
<organism evidence="2">
    <name type="scientific">Bellilinea caldifistulae</name>
    <dbReference type="NCBI Taxonomy" id="360411"/>
    <lineage>
        <taxon>Bacteria</taxon>
        <taxon>Bacillati</taxon>
        <taxon>Chloroflexota</taxon>
        <taxon>Anaerolineae</taxon>
        <taxon>Anaerolineales</taxon>
        <taxon>Anaerolineaceae</taxon>
        <taxon>Bellilinea</taxon>
    </lineage>
</organism>